<dbReference type="OrthoDB" id="9816777at2"/>
<sequence>MTTLRGLVFLIAVSIAGSSDRRGVAQQTLSSPIGSSSASVRLEPHESKVKFRLGDPIALDLVLAAESGGYQTFLKSSRIDFPKVNVTPAAGWLQVQVQSLESPEAPGQDPIRIPVLLNRSIVFQQPGYYQITITMNRPDPSSTGVRTPEPKACCRETTNAVGIEILQRNDHEESELVAQLSSLLEQKPDTFPSDDFTKQQKPLLDELQDIAKNPLAANPQRMMKLVDTMRAAEDAEVGRIKKQKESRRQTAIRLSYLQGDDAVRAKVRWILADPEDGEDDTGLLMLGGLAHSRNLQLQLQLLQTAWSDIGHVPTETLQSALQRTKASLNHVPFVLYYSDGVPRNFLPHPEVAAERQRELEELLPSLQQRASPNREQTMAFLIFGINPRDGLRLRTEIEKVFGGMSPAVQNSLLKTNWPGVCNREFPVPSEPLKSSCGFTEPTGSKIPARTPVER</sequence>
<reference evidence="1 2" key="1">
    <citation type="submission" date="2018-11" db="EMBL/GenBank/DDBJ databases">
        <authorList>
            <person name="Mardanov A.V."/>
            <person name="Ravin N.V."/>
            <person name="Dedysh S.N."/>
        </authorList>
    </citation>
    <scope>NUCLEOTIDE SEQUENCE [LARGE SCALE GENOMIC DNA]</scope>
    <source>
        <strain evidence="1 2">AF10</strain>
    </source>
</reference>
<evidence type="ECO:0000313" key="2">
    <source>
        <dbReference type="Proteomes" id="UP000289437"/>
    </source>
</evidence>
<protein>
    <submittedName>
        <fullName evidence="1">Uncharacterized protein</fullName>
    </submittedName>
</protein>
<comment type="caution">
    <text evidence="1">The sequence shown here is derived from an EMBL/GenBank/DDBJ whole genome shotgun (WGS) entry which is preliminary data.</text>
</comment>
<dbReference type="AlphaFoldDB" id="A0A4Q0T466"/>
<evidence type="ECO:0000313" key="1">
    <source>
        <dbReference type="EMBL" id="RXH56828.1"/>
    </source>
</evidence>
<keyword evidence="2" id="KW-1185">Reference proteome</keyword>
<organism evidence="1 2">
    <name type="scientific">Granulicella sibirica</name>
    <dbReference type="NCBI Taxonomy" id="2479048"/>
    <lineage>
        <taxon>Bacteria</taxon>
        <taxon>Pseudomonadati</taxon>
        <taxon>Acidobacteriota</taxon>
        <taxon>Terriglobia</taxon>
        <taxon>Terriglobales</taxon>
        <taxon>Acidobacteriaceae</taxon>
        <taxon>Granulicella</taxon>
    </lineage>
</organism>
<dbReference type="RefSeq" id="WP_128911093.1">
    <property type="nucleotide sequence ID" value="NZ_RDSM01000001.1"/>
</dbReference>
<proteinExistence type="predicted"/>
<name>A0A4Q0T466_9BACT</name>
<dbReference type="Proteomes" id="UP000289437">
    <property type="component" value="Unassembled WGS sequence"/>
</dbReference>
<reference evidence="2" key="2">
    <citation type="submission" date="2019-02" db="EMBL/GenBank/DDBJ databases">
        <title>Granulicella sibirica sp. nov., a psychrotolerant acidobacterium isolated from an organic soil layer in forested tundra, West Siberia.</title>
        <authorList>
            <person name="Oshkin I.Y."/>
            <person name="Kulichevskaya I.S."/>
            <person name="Rijpstra W.I.C."/>
            <person name="Sinninghe Damste J.S."/>
            <person name="Rakitin A.L."/>
            <person name="Ravin N.V."/>
            <person name="Dedysh S.N."/>
        </authorList>
    </citation>
    <scope>NUCLEOTIDE SEQUENCE [LARGE SCALE GENOMIC DNA]</scope>
    <source>
        <strain evidence="2">AF10</strain>
    </source>
</reference>
<accession>A0A4Q0T466</accession>
<dbReference type="EMBL" id="RDSM01000001">
    <property type="protein sequence ID" value="RXH56828.1"/>
    <property type="molecule type" value="Genomic_DNA"/>
</dbReference>
<gene>
    <name evidence="1" type="ORF">GRAN_0138</name>
</gene>